<dbReference type="InterPro" id="IPR018114">
    <property type="entry name" value="TRYPSIN_HIS"/>
</dbReference>
<comment type="caution">
    <text evidence="3">The sequence shown here is derived from an EMBL/GenBank/DDBJ whole genome shotgun (WGS) entry which is preliminary data.</text>
</comment>
<dbReference type="SUPFAM" id="SSF50494">
    <property type="entry name" value="Trypsin-like serine proteases"/>
    <property type="match status" value="1"/>
</dbReference>
<keyword evidence="4" id="KW-1185">Reference proteome</keyword>
<dbReference type="InterPro" id="IPR043504">
    <property type="entry name" value="Peptidase_S1_PA_chymotrypsin"/>
</dbReference>
<dbReference type="PANTHER" id="PTHR15462">
    <property type="entry name" value="SERINE PROTEASE"/>
    <property type="match status" value="1"/>
</dbReference>
<dbReference type="InterPro" id="IPR050966">
    <property type="entry name" value="Glutamyl_endopeptidase"/>
</dbReference>
<organism evidence="3 4">
    <name type="scientific">Amycolatopsis plumensis</name>
    <dbReference type="NCBI Taxonomy" id="236508"/>
    <lineage>
        <taxon>Bacteria</taxon>
        <taxon>Bacillati</taxon>
        <taxon>Actinomycetota</taxon>
        <taxon>Actinomycetes</taxon>
        <taxon>Pseudonocardiales</taxon>
        <taxon>Pseudonocardiaceae</taxon>
        <taxon>Amycolatopsis</taxon>
    </lineage>
</organism>
<feature type="signal peptide" evidence="2">
    <location>
        <begin position="1"/>
        <end position="36"/>
    </location>
</feature>
<dbReference type="InterPro" id="IPR009003">
    <property type="entry name" value="Peptidase_S1_PA"/>
</dbReference>
<name>A0ABV5UGA5_9PSEU</name>
<protein>
    <submittedName>
        <fullName evidence="3">Trypsin-like serine peptidase</fullName>
        <ecNumber evidence="3">3.4.21.-</ecNumber>
    </submittedName>
</protein>
<dbReference type="PROSITE" id="PS00134">
    <property type="entry name" value="TRYPSIN_HIS"/>
    <property type="match status" value="1"/>
</dbReference>
<keyword evidence="1 2" id="KW-0732">Signal</keyword>
<dbReference type="GO" id="GO:0016787">
    <property type="term" value="F:hydrolase activity"/>
    <property type="evidence" value="ECO:0007669"/>
    <property type="project" value="UniProtKB-KW"/>
</dbReference>
<evidence type="ECO:0000313" key="4">
    <source>
        <dbReference type="Proteomes" id="UP001589535"/>
    </source>
</evidence>
<dbReference type="Pfam" id="PF13365">
    <property type="entry name" value="Trypsin_2"/>
    <property type="match status" value="1"/>
</dbReference>
<dbReference type="PANTHER" id="PTHR15462:SF19">
    <property type="entry name" value="PEPTIDASE S1 DOMAIN-CONTAINING PROTEIN"/>
    <property type="match status" value="1"/>
</dbReference>
<dbReference type="Gene3D" id="2.40.10.10">
    <property type="entry name" value="Trypsin-like serine proteases"/>
    <property type="match status" value="2"/>
</dbReference>
<accession>A0ABV5UGA5</accession>
<evidence type="ECO:0000256" key="2">
    <source>
        <dbReference type="SAM" id="SignalP"/>
    </source>
</evidence>
<dbReference type="EC" id="3.4.21.-" evidence="3"/>
<dbReference type="EMBL" id="JBHMBK010000040">
    <property type="protein sequence ID" value="MFB9689730.1"/>
    <property type="molecule type" value="Genomic_DNA"/>
</dbReference>
<dbReference type="Proteomes" id="UP001589535">
    <property type="component" value="Unassembled WGS sequence"/>
</dbReference>
<evidence type="ECO:0000256" key="1">
    <source>
        <dbReference type="ARBA" id="ARBA00022729"/>
    </source>
</evidence>
<sequence>MAIKFPRTALTAAASLLVLGAGLVLGTGTTADDAYAAGAPAPVTTPVPTPVTTSAAPAAPAQPAASSVGALFAGGSHFCSASVVHSGTGDLVLTAAHCVRGDMTFAPGYHDGVAPFGMWTVTSTAVADGWKSSADPDLDFAFLTVRQAGNPASLESLTGANVLGTNRGFEHRITLTGYPDTTDSPVVCEGNTTRSDTYQLRVACPGFPDGTSGGPWVTEGAVIGVIGGYQLGGDTPDVSYSAYFDDDIAKLYASVTG</sequence>
<proteinExistence type="predicted"/>
<feature type="chain" id="PRO_5046201254" evidence="2">
    <location>
        <begin position="37"/>
        <end position="257"/>
    </location>
</feature>
<dbReference type="RefSeq" id="WP_378203956.1">
    <property type="nucleotide sequence ID" value="NZ_JBHMBK010000040.1"/>
</dbReference>
<evidence type="ECO:0000313" key="3">
    <source>
        <dbReference type="EMBL" id="MFB9689730.1"/>
    </source>
</evidence>
<reference evidence="3 4" key="1">
    <citation type="submission" date="2024-09" db="EMBL/GenBank/DDBJ databases">
        <authorList>
            <person name="Sun Q."/>
            <person name="Mori K."/>
        </authorList>
    </citation>
    <scope>NUCLEOTIDE SEQUENCE [LARGE SCALE GENOMIC DNA]</scope>
    <source>
        <strain evidence="3 4">JCM 13852</strain>
    </source>
</reference>
<keyword evidence="3" id="KW-0378">Hydrolase</keyword>
<gene>
    <name evidence="3" type="ORF">ACFFTO_36620</name>
</gene>